<dbReference type="PROSITE" id="PS00599">
    <property type="entry name" value="AA_TRANSFER_CLASS_2"/>
    <property type="match status" value="1"/>
</dbReference>
<dbReference type="GO" id="GO:0004400">
    <property type="term" value="F:histidinol-phosphate transaminase activity"/>
    <property type="evidence" value="ECO:0007669"/>
    <property type="project" value="UniProtKB-EC"/>
</dbReference>
<dbReference type="EMBL" id="CP008822">
    <property type="protein sequence ID" value="AIM28066.1"/>
    <property type="molecule type" value="Genomic_DNA"/>
</dbReference>
<evidence type="ECO:0000256" key="6">
    <source>
        <dbReference type="ARBA" id="ARBA00023102"/>
    </source>
</evidence>
<evidence type="ECO:0000313" key="17">
    <source>
        <dbReference type="Proteomes" id="UP000056255"/>
    </source>
</evidence>
<dbReference type="InterPro" id="IPR001917">
    <property type="entry name" value="Aminotrans_II_pyridoxalP_BS"/>
</dbReference>
<proteinExistence type="inferred from homology"/>
<dbReference type="PANTHER" id="PTHR42885">
    <property type="entry name" value="HISTIDINOL-PHOSPHATE AMINOTRANSFERASE-RELATED"/>
    <property type="match status" value="1"/>
</dbReference>
<evidence type="ECO:0000313" key="11">
    <source>
        <dbReference type="EMBL" id="AKV74895.1"/>
    </source>
</evidence>
<evidence type="ECO:0000259" key="9">
    <source>
        <dbReference type="Pfam" id="PF00155"/>
    </source>
</evidence>
<evidence type="ECO:0000256" key="2">
    <source>
        <dbReference type="ARBA" id="ARBA00022576"/>
    </source>
</evidence>
<comment type="similarity">
    <text evidence="8">Belongs to the class-II pyridoxal-phosphate-dependent aminotransferase family.</text>
</comment>
<dbReference type="Gene3D" id="3.90.1150.10">
    <property type="entry name" value="Aspartate Aminotransferase, domain 1"/>
    <property type="match status" value="1"/>
</dbReference>
<dbReference type="InterPro" id="IPR015424">
    <property type="entry name" value="PyrdxlP-dep_Trfase"/>
</dbReference>
<dbReference type="Proteomes" id="UP000068832">
    <property type="component" value="Chromosome"/>
</dbReference>
<evidence type="ECO:0000313" key="21">
    <source>
        <dbReference type="Proteomes" id="UP000068832"/>
    </source>
</evidence>
<dbReference type="InterPro" id="IPR015422">
    <property type="entry name" value="PyrdxlP-dep_Trfase_small"/>
</dbReference>
<protein>
    <submittedName>
        <fullName evidence="10">Histidinol phosphate aminotransferase apoenzyme</fullName>
        <ecNumber evidence="10">2.6.1.9</ecNumber>
    </submittedName>
    <submittedName>
        <fullName evidence="11">Histidinol-phosphate aminotransferase</fullName>
    </submittedName>
</protein>
<dbReference type="Proteomes" id="UP000061362">
    <property type="component" value="Chromosome"/>
</dbReference>
<dbReference type="NCBIfam" id="TIGR01141">
    <property type="entry name" value="hisC"/>
    <property type="match status" value="1"/>
</dbReference>
<keyword evidence="6" id="KW-0368">Histidine biosynthesis</keyword>
<keyword evidence="5 8" id="KW-0663">Pyridoxal phosphate</keyword>
<sequence>MRQEGAFLKLTPRETCDGKSLKQVKNYSSRGILIAPTDVKDIIYPWLKEAKEYDFSDIKDGIRLHLNESPYPPPDFVLDAVKKYLIQGNRYQHPDLTKRFKELAAEYNKVEPGEIFPTPGGDGAIRSVFLNLSMPGDRVVLNYPSYSMYSVYSSFRGLNQVRVPLREEGEWWKEDWEKLVTEARDARLVAIDDPNNPTGSPMIMGDEQRLRELVESTKGIVLLDEAYYEFSGYTASRLVSKYPNLMIVRTMSKAFSLASFRVGYLIANRDVVKALEKGSTPFDVALPSLIAGITALENPGYAHRIAQEISENREGLYQGLISLGVKAYRSITNFLLFKHSAELVEPLMRKGIAIRNPVKGFYRVSVGTKEQCNLFLNKLGEVLENSDTKQR</sequence>
<reference evidence="10 16" key="1">
    <citation type="journal article" date="2014" name="J. Bacteriol.">
        <title>Role of an Archaeal PitA Transporter in the Copper and Arsenic Resistance of Metallosphaera sedula, an Extreme Thermoacidophile.</title>
        <authorList>
            <person name="McCarthy S."/>
            <person name="Ai C."/>
            <person name="Wheaton G."/>
            <person name="Tevatia R."/>
            <person name="Eckrich V."/>
            <person name="Kelly R."/>
            <person name="Blum P."/>
        </authorList>
    </citation>
    <scope>NUCLEOTIDE SEQUENCE [LARGE SCALE GENOMIC DNA]</scope>
    <source>
        <strain evidence="10 16">CuR1</strain>
    </source>
</reference>
<organism evidence="10 16">
    <name type="scientific">Metallosphaera sedula</name>
    <dbReference type="NCBI Taxonomy" id="43687"/>
    <lineage>
        <taxon>Archaea</taxon>
        <taxon>Thermoproteota</taxon>
        <taxon>Thermoprotei</taxon>
        <taxon>Sulfolobales</taxon>
        <taxon>Sulfolobaceae</taxon>
        <taxon>Metallosphaera</taxon>
    </lineage>
</organism>
<evidence type="ECO:0000313" key="18">
    <source>
        <dbReference type="Proteomes" id="UP000061362"/>
    </source>
</evidence>
<evidence type="ECO:0000313" key="20">
    <source>
        <dbReference type="Proteomes" id="UP000062475"/>
    </source>
</evidence>
<dbReference type="CDD" id="cd00609">
    <property type="entry name" value="AAT_like"/>
    <property type="match status" value="1"/>
</dbReference>
<dbReference type="Gene3D" id="3.40.640.10">
    <property type="entry name" value="Type I PLP-dependent aspartate aminotransferase-like (Major domain)"/>
    <property type="match status" value="1"/>
</dbReference>
<dbReference type="Proteomes" id="UP000062475">
    <property type="component" value="Chromosome"/>
</dbReference>
<dbReference type="InterPro" id="IPR005861">
    <property type="entry name" value="HisP_aminotrans"/>
</dbReference>
<evidence type="ECO:0000313" key="19">
    <source>
        <dbReference type="Proteomes" id="UP000062398"/>
    </source>
</evidence>
<dbReference type="PATRIC" id="fig|43687.5.peg.2101"/>
<dbReference type="Proteomes" id="UP000029084">
    <property type="component" value="Chromosome"/>
</dbReference>
<evidence type="ECO:0000256" key="8">
    <source>
        <dbReference type="RuleBase" id="RU003693"/>
    </source>
</evidence>
<dbReference type="OMA" id="FAIAHEP"/>
<evidence type="ECO:0000313" key="12">
    <source>
        <dbReference type="EMBL" id="AKV77132.1"/>
    </source>
</evidence>
<dbReference type="GO" id="GO:0030170">
    <property type="term" value="F:pyridoxal phosphate binding"/>
    <property type="evidence" value="ECO:0007669"/>
    <property type="project" value="InterPro"/>
</dbReference>
<dbReference type="EMBL" id="CP012175">
    <property type="protein sequence ID" value="AKV81628.1"/>
    <property type="molecule type" value="Genomic_DNA"/>
</dbReference>
<comment type="cofactor">
    <cofactor evidence="1 8">
        <name>pyridoxal 5'-phosphate</name>
        <dbReference type="ChEBI" id="CHEBI:597326"/>
    </cofactor>
</comment>
<keyword evidence="2 10" id="KW-0032">Aminotransferase</keyword>
<feature type="domain" description="Aminotransferase class I/classII large" evidence="9">
    <location>
        <begin position="60"/>
        <end position="378"/>
    </location>
</feature>
<dbReference type="AlphaFoldDB" id="A0A088E6V9"/>
<evidence type="ECO:0000313" key="13">
    <source>
        <dbReference type="EMBL" id="AKV79383.1"/>
    </source>
</evidence>
<keyword evidence="3" id="KW-0028">Amino-acid biosynthesis</keyword>
<dbReference type="PANTHER" id="PTHR42885:SF2">
    <property type="entry name" value="HISTIDINOL-PHOSPHATE AMINOTRANSFERASE"/>
    <property type="match status" value="1"/>
</dbReference>
<evidence type="ECO:0000313" key="14">
    <source>
        <dbReference type="EMBL" id="AKV81628.1"/>
    </source>
</evidence>
<evidence type="ECO:0000256" key="3">
    <source>
        <dbReference type="ARBA" id="ARBA00022605"/>
    </source>
</evidence>
<evidence type="ECO:0000313" key="10">
    <source>
        <dbReference type="EMBL" id="AIM28066.1"/>
    </source>
</evidence>
<dbReference type="EC" id="2.6.1.9" evidence="10"/>
<evidence type="ECO:0000256" key="7">
    <source>
        <dbReference type="ARBA" id="ARBA00029440"/>
    </source>
</evidence>
<dbReference type="OrthoDB" id="39225at2157"/>
<dbReference type="SUPFAM" id="SSF53383">
    <property type="entry name" value="PLP-dependent transferases"/>
    <property type="match status" value="1"/>
</dbReference>
<evidence type="ECO:0000256" key="5">
    <source>
        <dbReference type="ARBA" id="ARBA00022898"/>
    </source>
</evidence>
<dbReference type="InterPro" id="IPR004839">
    <property type="entry name" value="Aminotransferase_I/II_large"/>
</dbReference>
<dbReference type="GO" id="GO:0000105">
    <property type="term" value="P:L-histidine biosynthetic process"/>
    <property type="evidence" value="ECO:0007669"/>
    <property type="project" value="UniProtKB-KW"/>
</dbReference>
<dbReference type="EMBL" id="CP012173">
    <property type="protein sequence ID" value="AKV77132.1"/>
    <property type="molecule type" value="Genomic_DNA"/>
</dbReference>
<dbReference type="InterPro" id="IPR015421">
    <property type="entry name" value="PyrdxlP-dep_Trfase_major"/>
</dbReference>
<dbReference type="Proteomes" id="UP000056255">
    <property type="component" value="Chromosome"/>
</dbReference>
<evidence type="ECO:0000256" key="4">
    <source>
        <dbReference type="ARBA" id="ARBA00022679"/>
    </source>
</evidence>
<name>A0A088E6V9_9CREN</name>
<comment type="pathway">
    <text evidence="7">Amino-acid biosynthesis.</text>
</comment>
<evidence type="ECO:0000256" key="1">
    <source>
        <dbReference type="ARBA" id="ARBA00001933"/>
    </source>
</evidence>
<evidence type="ECO:0000313" key="16">
    <source>
        <dbReference type="Proteomes" id="UP000029084"/>
    </source>
</evidence>
<reference evidence="18 19" key="2">
    <citation type="journal article" date="2015" name="Genome Announc.">
        <title>Complete Genome Sequences of Evolved Arsenate-Resistant Metallosphaera sedula Strains.</title>
        <authorList>
            <person name="Ai C."/>
            <person name="McCarthy S."/>
            <person name="Schackwitz W."/>
            <person name="Martin J."/>
            <person name="Lipzen A."/>
            <person name="Blum P."/>
        </authorList>
    </citation>
    <scope>NUCLEOTIDE SEQUENCE [LARGE SCALE GENOMIC DNA]</scope>
    <source>
        <strain evidence="13 19">ARS120-1</strain>
        <strain evidence="14 18">ARS120-2</strain>
        <strain evidence="11 21">ARS50-1</strain>
        <strain evidence="12 20">ARS50-2</strain>
    </source>
</reference>
<dbReference type="Proteomes" id="UP000062398">
    <property type="component" value="Chromosome"/>
</dbReference>
<dbReference type="EMBL" id="CP012176">
    <property type="protein sequence ID" value="AKV83860.1"/>
    <property type="molecule type" value="Genomic_DNA"/>
</dbReference>
<gene>
    <name evidence="10" type="ORF">HA72_1942</name>
    <name evidence="11" type="ORF">MsedA_1992</name>
    <name evidence="12" type="ORF">MsedB_1994</name>
    <name evidence="13" type="ORF">MsedC_1992</name>
    <name evidence="14" type="ORF">MsedD_1993</name>
    <name evidence="15" type="ORF">MsedE_1993</name>
</gene>
<dbReference type="Pfam" id="PF00155">
    <property type="entry name" value="Aminotran_1_2"/>
    <property type="match status" value="1"/>
</dbReference>
<evidence type="ECO:0000313" key="15">
    <source>
        <dbReference type="EMBL" id="AKV83860.1"/>
    </source>
</evidence>
<accession>A0A088E6V9</accession>
<dbReference type="GeneID" id="97612951"/>
<keyword evidence="4 10" id="KW-0808">Transferase</keyword>
<reference evidence="15 17" key="3">
    <citation type="submission" date="2015-07" db="EMBL/GenBank/DDBJ databases">
        <title>Physiological, transcriptional responses and genome re-sequencing of acid resistant extremely thermoacidophilic Metallosphaera sedula SARC-M1.</title>
        <authorList>
            <person name="Ai C."/>
            <person name="McCarthy S."/>
            <person name="Eckrich V."/>
            <person name="Rudrappa D."/>
            <person name="Qiu G."/>
            <person name="Blum P."/>
        </authorList>
    </citation>
    <scope>NUCLEOTIDE SEQUENCE [LARGE SCALE GENOMIC DNA]</scope>
    <source>
        <strain evidence="15 17">SARC-M1</strain>
    </source>
</reference>
<dbReference type="EMBL" id="CP012174">
    <property type="protein sequence ID" value="AKV79383.1"/>
    <property type="molecule type" value="Genomic_DNA"/>
</dbReference>
<dbReference type="RefSeq" id="WP_012021869.1">
    <property type="nucleotide sequence ID" value="NZ_AP019770.1"/>
</dbReference>
<dbReference type="EMBL" id="CP012172">
    <property type="protein sequence ID" value="AKV74895.1"/>
    <property type="molecule type" value="Genomic_DNA"/>
</dbReference>